<comment type="caution">
    <text evidence="1">The sequence shown here is derived from an EMBL/GenBank/DDBJ whole genome shotgun (WGS) entry which is preliminary data.</text>
</comment>
<sequence>MTNYEVLIGTGDNDSDSKIQISLINSQGEETALVKPTAYATPNRDNYEKGSIEICQNVPFDLEGDPCSVRIKFSGDEWRLGGIWITNQENLKTWYAIPNQMITTNDEVIELQTISSGEASESYESFTGDISTGSNGTNDKVFLKLFDGNGRSTLAQRPGAPDGALDVINDWEEGTLQAYTASALSEKIGDIEYILLSKYGSNRWTPIAVTAKGAGSVSSETRVFNKLHNLNEDENKWVFCKRKESK</sequence>
<reference evidence="1 2" key="1">
    <citation type="submission" date="2018-11" db="EMBL/GenBank/DDBJ databases">
        <title>Genomic Encyclopedia of Type Strains, Phase IV (KMG-IV): sequencing the most valuable type-strain genomes for metagenomic binning, comparative biology and taxonomic classification.</title>
        <authorList>
            <person name="Goeker M."/>
        </authorList>
    </citation>
    <scope>NUCLEOTIDE SEQUENCE [LARGE SCALE GENOMIC DNA]</scope>
    <source>
        <strain evidence="1 2">DSM 100316</strain>
    </source>
</reference>
<proteinExistence type="predicted"/>
<dbReference type="RefSeq" id="WP_148059448.1">
    <property type="nucleotide sequence ID" value="NZ_RKHR01000008.1"/>
</dbReference>
<gene>
    <name evidence="1" type="ORF">EDC56_3581</name>
</gene>
<dbReference type="SUPFAM" id="SSF49723">
    <property type="entry name" value="Lipase/lipooxygenase domain (PLAT/LH2 domain)"/>
    <property type="match status" value="1"/>
</dbReference>
<organism evidence="1 2">
    <name type="scientific">Sinobacterium caligoides</name>
    <dbReference type="NCBI Taxonomy" id="933926"/>
    <lineage>
        <taxon>Bacteria</taxon>
        <taxon>Pseudomonadati</taxon>
        <taxon>Pseudomonadota</taxon>
        <taxon>Gammaproteobacteria</taxon>
        <taxon>Cellvibrionales</taxon>
        <taxon>Spongiibacteraceae</taxon>
        <taxon>Sinobacterium</taxon>
    </lineage>
</organism>
<evidence type="ECO:0000313" key="2">
    <source>
        <dbReference type="Proteomes" id="UP000275394"/>
    </source>
</evidence>
<protein>
    <recommendedName>
        <fullName evidence="3">PLAT domain-containing protein</fullName>
    </recommendedName>
</protein>
<dbReference type="Proteomes" id="UP000275394">
    <property type="component" value="Unassembled WGS sequence"/>
</dbReference>
<evidence type="ECO:0008006" key="3">
    <source>
        <dbReference type="Google" id="ProtNLM"/>
    </source>
</evidence>
<dbReference type="InterPro" id="IPR036392">
    <property type="entry name" value="PLAT/LH2_dom_sf"/>
</dbReference>
<evidence type="ECO:0000313" key="1">
    <source>
        <dbReference type="EMBL" id="ROR97912.1"/>
    </source>
</evidence>
<dbReference type="EMBL" id="RKHR01000008">
    <property type="protein sequence ID" value="ROR97912.1"/>
    <property type="molecule type" value="Genomic_DNA"/>
</dbReference>
<name>A0A3N2DDV0_9GAMM</name>
<dbReference type="AlphaFoldDB" id="A0A3N2DDV0"/>
<keyword evidence="2" id="KW-1185">Reference proteome</keyword>
<accession>A0A3N2DDV0</accession>